<feature type="chain" id="PRO_5020323255" evidence="1">
    <location>
        <begin position="23"/>
        <end position="35"/>
    </location>
</feature>
<gene>
    <name evidence="2" type="ORF">SEVIR_5G473950v2</name>
</gene>
<keyword evidence="3" id="KW-1185">Reference proteome</keyword>
<proteinExistence type="predicted"/>
<dbReference type="Proteomes" id="UP000298652">
    <property type="component" value="Chromosome 5"/>
</dbReference>
<evidence type="ECO:0000313" key="2">
    <source>
        <dbReference type="EMBL" id="TKW19071.1"/>
    </source>
</evidence>
<reference evidence="2" key="1">
    <citation type="submission" date="2019-03" db="EMBL/GenBank/DDBJ databases">
        <title>WGS assembly of Setaria viridis.</title>
        <authorList>
            <person name="Huang P."/>
            <person name="Jenkins J."/>
            <person name="Grimwood J."/>
            <person name="Barry K."/>
            <person name="Healey A."/>
            <person name="Mamidi S."/>
            <person name="Sreedasyam A."/>
            <person name="Shu S."/>
            <person name="Feldman M."/>
            <person name="Wu J."/>
            <person name="Yu Y."/>
            <person name="Chen C."/>
            <person name="Johnson J."/>
            <person name="Rokhsar D."/>
            <person name="Baxter I."/>
            <person name="Schmutz J."/>
            <person name="Brutnell T."/>
            <person name="Kellogg E."/>
        </authorList>
    </citation>
    <scope>NUCLEOTIDE SEQUENCE [LARGE SCALE GENOMIC DNA]</scope>
</reference>
<evidence type="ECO:0000256" key="1">
    <source>
        <dbReference type="SAM" id="SignalP"/>
    </source>
</evidence>
<accession>A0A4U6URA6</accession>
<sequence>MKNKFCLLRFFSLNIPWLGSVGTSTLGQPENSFAT</sequence>
<protein>
    <submittedName>
        <fullName evidence="2">Uncharacterized protein</fullName>
    </submittedName>
</protein>
<evidence type="ECO:0000313" key="3">
    <source>
        <dbReference type="Proteomes" id="UP000298652"/>
    </source>
</evidence>
<organism evidence="2 3">
    <name type="scientific">Setaria viridis</name>
    <name type="common">Green bristlegrass</name>
    <name type="synonym">Setaria italica subsp. viridis</name>
    <dbReference type="NCBI Taxonomy" id="4556"/>
    <lineage>
        <taxon>Eukaryota</taxon>
        <taxon>Viridiplantae</taxon>
        <taxon>Streptophyta</taxon>
        <taxon>Embryophyta</taxon>
        <taxon>Tracheophyta</taxon>
        <taxon>Spermatophyta</taxon>
        <taxon>Magnoliopsida</taxon>
        <taxon>Liliopsida</taxon>
        <taxon>Poales</taxon>
        <taxon>Poaceae</taxon>
        <taxon>PACMAD clade</taxon>
        <taxon>Panicoideae</taxon>
        <taxon>Panicodae</taxon>
        <taxon>Paniceae</taxon>
        <taxon>Cenchrinae</taxon>
        <taxon>Setaria</taxon>
    </lineage>
</organism>
<dbReference type="AlphaFoldDB" id="A0A4U6URA6"/>
<dbReference type="Gramene" id="TKW19071">
    <property type="protein sequence ID" value="TKW19071"/>
    <property type="gene ID" value="SEVIR_5G473950v2"/>
</dbReference>
<feature type="signal peptide" evidence="1">
    <location>
        <begin position="1"/>
        <end position="22"/>
    </location>
</feature>
<dbReference type="EMBL" id="CM016556">
    <property type="protein sequence ID" value="TKW19071.1"/>
    <property type="molecule type" value="Genomic_DNA"/>
</dbReference>
<keyword evidence="1" id="KW-0732">Signal</keyword>
<name>A0A4U6URA6_SETVI</name>